<dbReference type="GO" id="GO:0000796">
    <property type="term" value="C:condensin complex"/>
    <property type="evidence" value="ECO:0007669"/>
    <property type="project" value="InterPro"/>
</dbReference>
<evidence type="ECO:0000313" key="12">
    <source>
        <dbReference type="Proteomes" id="UP000271098"/>
    </source>
</evidence>
<evidence type="ECO:0000256" key="3">
    <source>
        <dbReference type="ARBA" id="ARBA00009471"/>
    </source>
</evidence>
<reference evidence="11 12" key="2">
    <citation type="submission" date="2018-11" db="EMBL/GenBank/DDBJ databases">
        <authorList>
            <consortium name="Pathogen Informatics"/>
        </authorList>
    </citation>
    <scope>NUCLEOTIDE SEQUENCE [LARGE SCALE GENOMIC DNA]</scope>
</reference>
<evidence type="ECO:0000256" key="1">
    <source>
        <dbReference type="ARBA" id="ARBA00004286"/>
    </source>
</evidence>
<protein>
    <recommendedName>
        <fullName evidence="4">Condensin complex subunit 2</fullName>
    </recommendedName>
</protein>
<keyword evidence="12" id="KW-1185">Reference proteome</keyword>
<comment type="subcellular location">
    <subcellularLocation>
        <location evidence="1">Chromosome</location>
    </subcellularLocation>
    <subcellularLocation>
        <location evidence="2">Cytoplasm</location>
    </subcellularLocation>
</comment>
<organism evidence="13">
    <name type="scientific">Gongylonema pulchrum</name>
    <dbReference type="NCBI Taxonomy" id="637853"/>
    <lineage>
        <taxon>Eukaryota</taxon>
        <taxon>Metazoa</taxon>
        <taxon>Ecdysozoa</taxon>
        <taxon>Nematoda</taxon>
        <taxon>Chromadorea</taxon>
        <taxon>Rhabditida</taxon>
        <taxon>Spirurina</taxon>
        <taxon>Spiruromorpha</taxon>
        <taxon>Spiruroidea</taxon>
        <taxon>Gongylonematidae</taxon>
        <taxon>Gongylonema</taxon>
    </lineage>
</organism>
<reference evidence="13" key="1">
    <citation type="submission" date="2016-06" db="UniProtKB">
        <authorList>
            <consortium name="WormBaseParasite"/>
        </authorList>
    </citation>
    <scope>IDENTIFICATION</scope>
</reference>
<proteinExistence type="inferred from homology"/>
<dbReference type="AlphaFoldDB" id="A0A183CWR8"/>
<evidence type="ECO:0000256" key="8">
    <source>
        <dbReference type="ARBA" id="ARBA00022776"/>
    </source>
</evidence>
<comment type="similarity">
    <text evidence="3">Belongs to the CND2 (condensin subunit 2) family.</text>
</comment>
<dbReference type="Proteomes" id="UP000271098">
    <property type="component" value="Unassembled WGS sequence"/>
</dbReference>
<evidence type="ECO:0000313" key="13">
    <source>
        <dbReference type="WBParaSite" id="GPUH_0000090901-mRNA-1"/>
    </source>
</evidence>
<keyword evidence="6" id="KW-0963">Cytoplasm</keyword>
<evidence type="ECO:0000256" key="7">
    <source>
        <dbReference type="ARBA" id="ARBA00022618"/>
    </source>
</evidence>
<accession>A0A183CWR8</accession>
<dbReference type="WBParaSite" id="GPUH_0000090901-mRNA-1">
    <property type="protein sequence ID" value="GPUH_0000090901-mRNA-1"/>
    <property type="gene ID" value="GPUH_0000090901"/>
</dbReference>
<name>A0A183CWR8_9BILA</name>
<evidence type="ECO:0000256" key="9">
    <source>
        <dbReference type="ARBA" id="ARBA00023067"/>
    </source>
</evidence>
<evidence type="ECO:0000256" key="5">
    <source>
        <dbReference type="ARBA" id="ARBA00022454"/>
    </source>
</evidence>
<evidence type="ECO:0000256" key="2">
    <source>
        <dbReference type="ARBA" id="ARBA00004496"/>
    </source>
</evidence>
<dbReference type="GO" id="GO:0003682">
    <property type="term" value="F:chromatin binding"/>
    <property type="evidence" value="ECO:0007669"/>
    <property type="project" value="TreeGrafter"/>
</dbReference>
<dbReference type="PANTHER" id="PTHR13108">
    <property type="entry name" value="CONDENSIN COMPLEX SUBUNIT 2"/>
    <property type="match status" value="1"/>
</dbReference>
<dbReference type="GO" id="GO:0005737">
    <property type="term" value="C:cytoplasm"/>
    <property type="evidence" value="ECO:0007669"/>
    <property type="project" value="UniProtKB-SubCell"/>
</dbReference>
<dbReference type="InterPro" id="IPR022816">
    <property type="entry name" value="Condensin_barren_su2"/>
</dbReference>
<evidence type="ECO:0000256" key="4">
    <source>
        <dbReference type="ARBA" id="ARBA00016065"/>
    </source>
</evidence>
<evidence type="ECO:0000256" key="10">
    <source>
        <dbReference type="ARBA" id="ARBA00023306"/>
    </source>
</evidence>
<keyword evidence="8" id="KW-0498">Mitosis</keyword>
<gene>
    <name evidence="11" type="ORF">GPUH_LOCUS909</name>
</gene>
<dbReference type="OrthoDB" id="5875708at2759"/>
<keyword evidence="10" id="KW-0131">Cell cycle</keyword>
<dbReference type="GO" id="GO:0051301">
    <property type="term" value="P:cell division"/>
    <property type="evidence" value="ECO:0007669"/>
    <property type="project" value="UniProtKB-KW"/>
</dbReference>
<dbReference type="Pfam" id="PF05786">
    <property type="entry name" value="Cnd2"/>
    <property type="match status" value="1"/>
</dbReference>
<sequence>MFIAEAGSVVKGKPVAKPCKPERRKVKKEEEISALEDSGSLPFDLIRKRLKKMKHEAIIVKEDQVLKTIRNPVSPDMYMTEQGGFELGLEKPFSPRSEDDQNKHEAHLSLLRQSILDELVDTGCSAEKHLALFNGYFDDELERRSASASVVRSTDDIFEAHVGDDNDDIDHRADVCADDVGGGSGEEIADDNDDTRIIRVYDVLGAKAMSSFCSEAEAGADEAEIFGVKYSVRQRRINAPAVKRAIGSILSNPKEMNDDPTCELRHAEVAVTDFQLSGRHTFSSVVARLPSYVAGRTADDLSPINAFSVLLHLCNENNLELLQRKNENGLIKESGMGDFTIVNARKKDVNYKHTTSEHR</sequence>
<evidence type="ECO:0000256" key="6">
    <source>
        <dbReference type="ARBA" id="ARBA00022490"/>
    </source>
</evidence>
<keyword evidence="5" id="KW-0158">Chromosome</keyword>
<dbReference type="EMBL" id="UYRT01000959">
    <property type="protein sequence ID" value="VDK29006.1"/>
    <property type="molecule type" value="Genomic_DNA"/>
</dbReference>
<keyword evidence="7" id="KW-0132">Cell division</keyword>
<dbReference type="GO" id="GO:0007076">
    <property type="term" value="P:mitotic chromosome condensation"/>
    <property type="evidence" value="ECO:0007669"/>
    <property type="project" value="InterPro"/>
</dbReference>
<keyword evidence="9" id="KW-0226">DNA condensation</keyword>
<evidence type="ECO:0000313" key="11">
    <source>
        <dbReference type="EMBL" id="VDK29006.1"/>
    </source>
</evidence>
<dbReference type="PANTHER" id="PTHR13108:SF9">
    <property type="entry name" value="CONDENSIN COMPLEX SUBUNIT 2"/>
    <property type="match status" value="1"/>
</dbReference>